<sequence>MAAEDEYIRRELAETTSFCNAFWGIGDGGFEAVQARLRGANRTLDELRFIYKERADIEAEYSKRLAKLAKTSVGRDETGGMRQALETLKQEIDITARSHAELASVMKKELEGAVADFQARVSNSRKNVSASSE</sequence>
<dbReference type="EMBL" id="JMSN01000120">
    <property type="protein sequence ID" value="KDN38333.1"/>
    <property type="molecule type" value="Genomic_DNA"/>
</dbReference>
<dbReference type="GO" id="GO:0120104">
    <property type="term" value="C:mitotic actomyosin contractile ring, proximal layer"/>
    <property type="evidence" value="ECO:0007669"/>
    <property type="project" value="TreeGrafter"/>
</dbReference>
<dbReference type="PANTHER" id="PTHR23065:SF7">
    <property type="entry name" value="NOSTRIN, ISOFORM H"/>
    <property type="match status" value="1"/>
</dbReference>
<dbReference type="RefSeq" id="XP_013240688.1">
    <property type="nucleotide sequence ID" value="XM_013385234.1"/>
</dbReference>
<dbReference type="GO" id="GO:0005543">
    <property type="term" value="F:phospholipid binding"/>
    <property type="evidence" value="ECO:0007669"/>
    <property type="project" value="TreeGrafter"/>
</dbReference>
<dbReference type="OMA" id="FAPMQGA"/>
<protein>
    <recommendedName>
        <fullName evidence="6">F-BAR domain-containing protein</fullName>
    </recommendedName>
</protein>
<feature type="domain" description="F-BAR" evidence="6">
    <location>
        <begin position="16"/>
        <end position="133"/>
    </location>
</feature>
<gene>
    <name evidence="7" type="ORF">K437DRAFT_228654</name>
</gene>
<dbReference type="PROSITE" id="PS51741">
    <property type="entry name" value="F_BAR"/>
    <property type="match status" value="1"/>
</dbReference>
<dbReference type="OrthoDB" id="19092at2759"/>
<comment type="caution">
    <text evidence="7">The sequence shown here is derived from an EMBL/GenBank/DDBJ whole genome shotgun (WGS) entry which is preliminary data.</text>
</comment>
<keyword evidence="5" id="KW-0175">Coiled coil</keyword>
<proteinExistence type="predicted"/>
<dbReference type="GeneID" id="25262672"/>
<dbReference type="AlphaFoldDB" id="A0A066VDJ8"/>
<dbReference type="SUPFAM" id="SSF103657">
    <property type="entry name" value="BAR/IMD domain-like"/>
    <property type="match status" value="1"/>
</dbReference>
<organism evidence="7 8">
    <name type="scientific">Tilletiaria anomala (strain ATCC 24038 / CBS 436.72 / UBC 951)</name>
    <dbReference type="NCBI Taxonomy" id="1037660"/>
    <lineage>
        <taxon>Eukaryota</taxon>
        <taxon>Fungi</taxon>
        <taxon>Dikarya</taxon>
        <taxon>Basidiomycota</taxon>
        <taxon>Ustilaginomycotina</taxon>
        <taxon>Exobasidiomycetes</taxon>
        <taxon>Georgefischeriales</taxon>
        <taxon>Tilletiariaceae</taxon>
        <taxon>Tilletiaria</taxon>
    </lineage>
</organism>
<dbReference type="PANTHER" id="PTHR23065">
    <property type="entry name" value="PROLINE-SERINE-THREONINE PHOSPHATASE INTERACTING PROTEIN 1"/>
    <property type="match status" value="1"/>
</dbReference>
<dbReference type="STRING" id="1037660.A0A066VDJ8"/>
<evidence type="ECO:0000256" key="1">
    <source>
        <dbReference type="ARBA" id="ARBA00004245"/>
    </source>
</evidence>
<dbReference type="InParanoid" id="A0A066VDJ8"/>
<dbReference type="InterPro" id="IPR027267">
    <property type="entry name" value="AH/BAR_dom_sf"/>
</dbReference>
<evidence type="ECO:0000313" key="8">
    <source>
        <dbReference type="Proteomes" id="UP000027361"/>
    </source>
</evidence>
<evidence type="ECO:0000256" key="3">
    <source>
        <dbReference type="ARBA" id="ARBA00022553"/>
    </source>
</evidence>
<keyword evidence="2" id="KW-0963">Cytoplasm</keyword>
<reference evidence="7 8" key="1">
    <citation type="submission" date="2014-05" db="EMBL/GenBank/DDBJ databases">
        <title>Draft genome sequence of a rare smut relative, Tilletiaria anomala UBC 951.</title>
        <authorList>
            <consortium name="DOE Joint Genome Institute"/>
            <person name="Toome M."/>
            <person name="Kuo A."/>
            <person name="Henrissat B."/>
            <person name="Lipzen A."/>
            <person name="Tritt A."/>
            <person name="Yoshinaga Y."/>
            <person name="Zane M."/>
            <person name="Barry K."/>
            <person name="Grigoriev I.V."/>
            <person name="Spatafora J.W."/>
            <person name="Aimea M.C."/>
        </authorList>
    </citation>
    <scope>NUCLEOTIDE SEQUENCE [LARGE SCALE GENOMIC DNA]</scope>
    <source>
        <strain evidence="7 8">UBC 951</strain>
    </source>
</reference>
<accession>A0A066VDJ8</accession>
<keyword evidence="8" id="KW-1185">Reference proteome</keyword>
<dbReference type="GO" id="GO:0007010">
    <property type="term" value="P:cytoskeleton organization"/>
    <property type="evidence" value="ECO:0007669"/>
    <property type="project" value="TreeGrafter"/>
</dbReference>
<comment type="subcellular location">
    <subcellularLocation>
        <location evidence="1">Cytoplasm</location>
        <location evidence="1">Cytoskeleton</location>
    </subcellularLocation>
</comment>
<dbReference type="InterPro" id="IPR001060">
    <property type="entry name" value="FCH_dom"/>
</dbReference>
<keyword evidence="4" id="KW-0206">Cytoskeleton</keyword>
<dbReference type="InterPro" id="IPR031160">
    <property type="entry name" value="F_BAR_dom"/>
</dbReference>
<dbReference type="HOGENOM" id="CLU_1911770_0_0_1"/>
<dbReference type="GO" id="GO:0009898">
    <property type="term" value="C:cytoplasmic side of plasma membrane"/>
    <property type="evidence" value="ECO:0007669"/>
    <property type="project" value="TreeGrafter"/>
</dbReference>
<evidence type="ECO:0000256" key="2">
    <source>
        <dbReference type="ARBA" id="ARBA00022490"/>
    </source>
</evidence>
<feature type="non-terminal residue" evidence="7">
    <location>
        <position position="133"/>
    </location>
</feature>
<dbReference type="Proteomes" id="UP000027361">
    <property type="component" value="Unassembled WGS sequence"/>
</dbReference>
<dbReference type="SMART" id="SM00055">
    <property type="entry name" value="FCH"/>
    <property type="match status" value="1"/>
</dbReference>
<evidence type="ECO:0000256" key="5">
    <source>
        <dbReference type="PROSITE-ProRule" id="PRU01077"/>
    </source>
</evidence>
<evidence type="ECO:0000313" key="7">
    <source>
        <dbReference type="EMBL" id="KDN38333.1"/>
    </source>
</evidence>
<evidence type="ECO:0000256" key="4">
    <source>
        <dbReference type="ARBA" id="ARBA00023212"/>
    </source>
</evidence>
<name>A0A066VDJ8_TILAU</name>
<evidence type="ECO:0000259" key="6">
    <source>
        <dbReference type="PROSITE" id="PS51741"/>
    </source>
</evidence>
<dbReference type="Gene3D" id="1.20.1270.60">
    <property type="entry name" value="Arfaptin homology (AH) domain/BAR domain"/>
    <property type="match status" value="1"/>
</dbReference>
<dbReference type="Pfam" id="PF00611">
    <property type="entry name" value="FCH"/>
    <property type="match status" value="1"/>
</dbReference>
<keyword evidence="3" id="KW-0597">Phosphoprotein</keyword>